<dbReference type="EMBL" id="JBHMAX010000021">
    <property type="protein sequence ID" value="MFB9732668.1"/>
    <property type="molecule type" value="Genomic_DNA"/>
</dbReference>
<reference evidence="3 4" key="1">
    <citation type="submission" date="2024-09" db="EMBL/GenBank/DDBJ databases">
        <authorList>
            <person name="Sun Q."/>
            <person name="Mori K."/>
        </authorList>
    </citation>
    <scope>NUCLEOTIDE SEQUENCE [LARGE SCALE GENOMIC DNA]</scope>
    <source>
        <strain evidence="3 4">JCM 12763</strain>
    </source>
</reference>
<dbReference type="SUPFAM" id="SSF102114">
    <property type="entry name" value="Radical SAM enzymes"/>
    <property type="match status" value="1"/>
</dbReference>
<evidence type="ECO:0000313" key="3">
    <source>
        <dbReference type="EMBL" id="MFB9732668.1"/>
    </source>
</evidence>
<dbReference type="Gene3D" id="3.20.20.70">
    <property type="entry name" value="Aldolase class I"/>
    <property type="match status" value="1"/>
</dbReference>
<evidence type="ECO:0000256" key="2">
    <source>
        <dbReference type="SAM" id="MobiDB-lite"/>
    </source>
</evidence>
<dbReference type="RefSeq" id="WP_377466432.1">
    <property type="nucleotide sequence ID" value="NZ_JBHMAX010000021.1"/>
</dbReference>
<keyword evidence="4" id="KW-1185">Reference proteome</keyword>
<evidence type="ECO:0000256" key="1">
    <source>
        <dbReference type="ARBA" id="ARBA00022485"/>
    </source>
</evidence>
<dbReference type="Proteomes" id="UP001589613">
    <property type="component" value="Unassembled WGS sequence"/>
</dbReference>
<sequence length="486" mass="55173">MSIEIEQPYSYRRRELVEPDWTRLPGWKDITPEQWADVQWQRVSCVKNIRQLRAVMGDLLTDDFYADLERDQAERATMSMLVTPQMLNTMVSEQTWADGRMPSAGEEYTAAFYADPVRRYMLPVFSDRRTDWPSHPHAARDSLHEHDMWVAEGLTHRYPTKVLAEMLPTCPQYCGHCTRMDLVGNSTPTVTKLKLAGKPVDRHTAMLDYLRTSPGVRDVVVSGGDVANMPWKNLEAWLDQLLEIDSIRDIRLATKALMGMPQHWLAPDVVEGVGRVARKARERGVGLAIHTHVNAAQSVTPAVAQASRAMLDAGVRDVRNQGVLMRGVNDTSEQLLDLCFALSDDANITPYYFYMCDMIPHAEHWRVSLAQAQHLQHSILGYLPGFATPRIVCDVPFVGKRWVHQVDTYDTERGISYWRKNYRTSIEGEDVDVTSAEYVYYDPIDTLPPSGQEWWRQHSAETAEEDADAAARQAAASRQASVDQLV</sequence>
<organism evidence="3 4">
    <name type="scientific">Ornithinimicrobium kibberense</name>
    <dbReference type="NCBI Taxonomy" id="282060"/>
    <lineage>
        <taxon>Bacteria</taxon>
        <taxon>Bacillati</taxon>
        <taxon>Actinomycetota</taxon>
        <taxon>Actinomycetes</taxon>
        <taxon>Micrococcales</taxon>
        <taxon>Ornithinimicrobiaceae</taxon>
        <taxon>Ornithinimicrobium</taxon>
    </lineage>
</organism>
<dbReference type="InterPro" id="IPR058240">
    <property type="entry name" value="rSAM_sf"/>
</dbReference>
<keyword evidence="1" id="KW-0004">4Fe-4S</keyword>
<feature type="region of interest" description="Disordered" evidence="2">
    <location>
        <begin position="458"/>
        <end position="486"/>
    </location>
</feature>
<protein>
    <submittedName>
        <fullName evidence="3">KamA family radical SAM protein</fullName>
    </submittedName>
</protein>
<dbReference type="PANTHER" id="PTHR30538:SF0">
    <property type="entry name" value="L-LYSINE 2,3-AMINOMUTASE AQ_1632-RELATED"/>
    <property type="match status" value="1"/>
</dbReference>
<accession>A0ABV5V4D0</accession>
<dbReference type="InterPro" id="IPR013785">
    <property type="entry name" value="Aldolase_TIM"/>
</dbReference>
<comment type="caution">
    <text evidence="3">The sequence shown here is derived from an EMBL/GenBank/DDBJ whole genome shotgun (WGS) entry which is preliminary data.</text>
</comment>
<keyword evidence="1" id="KW-0411">Iron-sulfur</keyword>
<evidence type="ECO:0000313" key="4">
    <source>
        <dbReference type="Proteomes" id="UP001589613"/>
    </source>
</evidence>
<feature type="compositionally biased region" description="Low complexity" evidence="2">
    <location>
        <begin position="470"/>
        <end position="486"/>
    </location>
</feature>
<dbReference type="InterPro" id="IPR003739">
    <property type="entry name" value="Lys_aminomutase/Glu_NH3_mut"/>
</dbReference>
<gene>
    <name evidence="3" type="ORF">ACFFN0_11515</name>
</gene>
<keyword evidence="1" id="KW-0479">Metal-binding</keyword>
<name>A0ABV5V4D0_9MICO</name>
<dbReference type="PANTHER" id="PTHR30538">
    <property type="entry name" value="LYSINE 2,3-AMINOMUTASE-RELATED"/>
    <property type="match status" value="1"/>
</dbReference>
<proteinExistence type="predicted"/>
<keyword evidence="1" id="KW-0408">Iron</keyword>